<sequence length="75" mass="8332">MSKIPDETIVAWDIDLGTTNSTRPQAQHPPHDPEGVSLRQPIPVEEFTGTLLPSVVATYQGARVCRTEGAKDWRY</sequence>
<dbReference type="Proteomes" id="UP000839052">
    <property type="component" value="Chromosome"/>
</dbReference>
<evidence type="ECO:0000313" key="4">
    <source>
        <dbReference type="Proteomes" id="UP000839052"/>
    </source>
</evidence>
<name>A0ABM8YVB3_9PROT</name>
<organism evidence="3 4">
    <name type="scientific">Candidatus Nitrotoga arctica</name>
    <dbReference type="NCBI Taxonomy" id="453162"/>
    <lineage>
        <taxon>Bacteria</taxon>
        <taxon>Pseudomonadati</taxon>
        <taxon>Pseudomonadota</taxon>
        <taxon>Betaproteobacteria</taxon>
        <taxon>Nitrosomonadales</taxon>
        <taxon>Gallionellaceae</taxon>
        <taxon>Candidatus Nitrotoga</taxon>
    </lineage>
</organism>
<comment type="similarity">
    <text evidence="1">Belongs to the heat shock protein 70 family.</text>
</comment>
<protein>
    <submittedName>
        <fullName evidence="3">Uncharacterized protein</fullName>
    </submittedName>
</protein>
<proteinExistence type="inferred from homology"/>
<feature type="region of interest" description="Disordered" evidence="2">
    <location>
        <begin position="14"/>
        <end position="38"/>
    </location>
</feature>
<evidence type="ECO:0000256" key="2">
    <source>
        <dbReference type="SAM" id="MobiDB-lite"/>
    </source>
</evidence>
<dbReference type="InterPro" id="IPR018181">
    <property type="entry name" value="Heat_shock_70_CS"/>
</dbReference>
<evidence type="ECO:0000313" key="3">
    <source>
        <dbReference type="EMBL" id="CAG9931396.1"/>
    </source>
</evidence>
<dbReference type="PROSITE" id="PS00297">
    <property type="entry name" value="HSP70_1"/>
    <property type="match status" value="1"/>
</dbReference>
<reference evidence="3 4" key="1">
    <citation type="submission" date="2021-10" db="EMBL/GenBank/DDBJ databases">
        <authorList>
            <person name="Koch H."/>
        </authorList>
    </citation>
    <scope>NUCLEOTIDE SEQUENCE [LARGE SCALE GENOMIC DNA]</scope>
    <source>
        <strain evidence="3">6680</strain>
    </source>
</reference>
<evidence type="ECO:0000256" key="1">
    <source>
        <dbReference type="ARBA" id="ARBA00007381"/>
    </source>
</evidence>
<dbReference type="RefSeq" id="WP_239795500.1">
    <property type="nucleotide sequence ID" value="NZ_OU912926.1"/>
</dbReference>
<gene>
    <name evidence="3" type="ORF">NTG6680_0143</name>
</gene>
<accession>A0ABM8YVB3</accession>
<keyword evidence="4" id="KW-1185">Reference proteome</keyword>
<dbReference type="EMBL" id="OU912926">
    <property type="protein sequence ID" value="CAG9931396.1"/>
    <property type="molecule type" value="Genomic_DNA"/>
</dbReference>